<dbReference type="InterPro" id="IPR036866">
    <property type="entry name" value="RibonucZ/Hydroxyglut_hydro"/>
</dbReference>
<dbReference type="RefSeq" id="WP_378131692.1">
    <property type="nucleotide sequence ID" value="NZ_JBHSMI010000015.1"/>
</dbReference>
<dbReference type="PROSITE" id="PS50206">
    <property type="entry name" value="RHODANESE_3"/>
    <property type="match status" value="1"/>
</dbReference>
<dbReference type="SMART" id="SM00849">
    <property type="entry name" value="Lactamase_B"/>
    <property type="match status" value="1"/>
</dbReference>
<comment type="caution">
    <text evidence="6">The sequence shown here is derived from an EMBL/GenBank/DDBJ whole genome shotgun (WGS) entry which is preliminary data.</text>
</comment>
<dbReference type="EMBL" id="JBHSMI010000015">
    <property type="protein sequence ID" value="MFC5402864.1"/>
    <property type="molecule type" value="Genomic_DNA"/>
</dbReference>
<reference evidence="7" key="1">
    <citation type="journal article" date="2019" name="Int. J. Syst. Evol. Microbiol.">
        <title>The Global Catalogue of Microorganisms (GCM) 10K type strain sequencing project: providing services to taxonomists for standard genome sequencing and annotation.</title>
        <authorList>
            <consortium name="The Broad Institute Genomics Platform"/>
            <consortium name="The Broad Institute Genome Sequencing Center for Infectious Disease"/>
            <person name="Wu L."/>
            <person name="Ma J."/>
        </authorList>
    </citation>
    <scope>NUCLEOTIDE SEQUENCE [LARGE SCALE GENOMIC DNA]</scope>
    <source>
        <strain evidence="7">CGMCC 1.18575</strain>
    </source>
</reference>
<dbReference type="Gene3D" id="3.60.15.10">
    <property type="entry name" value="Ribonuclease Z/Hydroxyacylglutathione hydrolase-like"/>
    <property type="match status" value="1"/>
</dbReference>
<dbReference type="Pfam" id="PF00581">
    <property type="entry name" value="Rhodanese"/>
    <property type="match status" value="1"/>
</dbReference>
<dbReference type="InterPro" id="IPR044528">
    <property type="entry name" value="POD-like_MBL-fold"/>
</dbReference>
<feature type="region of interest" description="Disordered" evidence="4">
    <location>
        <begin position="358"/>
        <end position="381"/>
    </location>
</feature>
<dbReference type="Proteomes" id="UP001596113">
    <property type="component" value="Unassembled WGS sequence"/>
</dbReference>
<dbReference type="InterPro" id="IPR001279">
    <property type="entry name" value="Metallo-B-lactamas"/>
</dbReference>
<name>A0ABW0HNP1_9BACL</name>
<feature type="domain" description="Rhodanese" evidence="5">
    <location>
        <begin position="20"/>
        <end position="116"/>
    </location>
</feature>
<dbReference type="InterPro" id="IPR051682">
    <property type="entry name" value="Mito_Persulfide_Diox"/>
</dbReference>
<dbReference type="InterPro" id="IPR036873">
    <property type="entry name" value="Rhodanese-like_dom_sf"/>
</dbReference>
<sequence>MTTNTANAMTAGEVTRAIIESKPLFILDVRNESDYGDWKIDGGVLESINVPYFDLIDGVEEVLPQLPKDRDILVVCAKEGSSIFVAEQLTEAGVVGVSYLQGGMKAWSEYLEPVKVGDLKDGGELYQFVRMGKGCLSYMVLSEGEAAVVDTLRMTDVFEDFAKSKCAVIKHTLDTHLHADHISGGRKLAEQNGGTYWLPPKDADEVVFDYRPLDEQSKITVGNTVLVIRPVYSPGHTIGSTSIVVDDQYLLSGDILFVESIGRPDLAGNAGAWANDLRNTLYSTYKELSDDLLVLPAHFGKTSELGEGGQVSARLGELYSSNPGLNIASEDEFRKTVTENLPAQPNAYQEIRQTNMGRIAPNEDEQRDMEIGPNRCAVHDK</sequence>
<evidence type="ECO:0000256" key="2">
    <source>
        <dbReference type="ARBA" id="ARBA00034301"/>
    </source>
</evidence>
<dbReference type="CDD" id="cd07724">
    <property type="entry name" value="POD-like_MBL-fold"/>
    <property type="match status" value="1"/>
</dbReference>
<evidence type="ECO:0000313" key="6">
    <source>
        <dbReference type="EMBL" id="MFC5402864.1"/>
    </source>
</evidence>
<dbReference type="SUPFAM" id="SSF52821">
    <property type="entry name" value="Rhodanese/Cell cycle control phosphatase"/>
    <property type="match status" value="1"/>
</dbReference>
<dbReference type="SUPFAM" id="SSF56281">
    <property type="entry name" value="Metallo-hydrolase/oxidoreductase"/>
    <property type="match status" value="1"/>
</dbReference>
<dbReference type="InterPro" id="IPR001763">
    <property type="entry name" value="Rhodanese-like_dom"/>
</dbReference>
<keyword evidence="7" id="KW-1185">Reference proteome</keyword>
<organism evidence="6 7">
    <name type="scientific">Cohnella soli</name>
    <dbReference type="NCBI Taxonomy" id="425005"/>
    <lineage>
        <taxon>Bacteria</taxon>
        <taxon>Bacillati</taxon>
        <taxon>Bacillota</taxon>
        <taxon>Bacilli</taxon>
        <taxon>Bacillales</taxon>
        <taxon>Paenibacillaceae</taxon>
        <taxon>Cohnella</taxon>
    </lineage>
</organism>
<evidence type="ECO:0000256" key="1">
    <source>
        <dbReference type="ARBA" id="ARBA00034221"/>
    </source>
</evidence>
<evidence type="ECO:0000256" key="4">
    <source>
        <dbReference type="SAM" id="MobiDB-lite"/>
    </source>
</evidence>
<proteinExistence type="predicted"/>
<accession>A0ABW0HNP1</accession>
<evidence type="ECO:0000313" key="7">
    <source>
        <dbReference type="Proteomes" id="UP001596113"/>
    </source>
</evidence>
<protein>
    <submittedName>
        <fullName evidence="6">MBL fold metallo-hydrolase</fullName>
    </submittedName>
</protein>
<dbReference type="PANTHER" id="PTHR43084">
    <property type="entry name" value="PERSULFIDE DIOXYGENASE ETHE1"/>
    <property type="match status" value="1"/>
</dbReference>
<comment type="function">
    <text evidence="2">Counteracts the endogenous Pycsar antiviral defense system. Phosphodiesterase that enables metal-dependent hydrolysis of host cyclic nucleotide Pycsar defense signals such as cCMP and cUMP.</text>
</comment>
<comment type="catalytic activity">
    <reaction evidence="3">
        <text>3',5'-cyclic UMP + H2O = UMP + H(+)</text>
        <dbReference type="Rhea" id="RHEA:70575"/>
        <dbReference type="ChEBI" id="CHEBI:15377"/>
        <dbReference type="ChEBI" id="CHEBI:15378"/>
        <dbReference type="ChEBI" id="CHEBI:57865"/>
        <dbReference type="ChEBI" id="CHEBI:184387"/>
    </reaction>
    <physiologicalReaction direction="left-to-right" evidence="3">
        <dbReference type="Rhea" id="RHEA:70576"/>
    </physiologicalReaction>
</comment>
<gene>
    <name evidence="6" type="ORF">ACFPOF_08930</name>
</gene>
<dbReference type="Pfam" id="PF00753">
    <property type="entry name" value="Lactamase_B"/>
    <property type="match status" value="1"/>
</dbReference>
<dbReference type="PANTHER" id="PTHR43084:SF7">
    <property type="entry name" value="BETA-LACTAMASE DOMAIN PROTEIN"/>
    <property type="match status" value="1"/>
</dbReference>
<comment type="catalytic activity">
    <reaction evidence="1">
        <text>3',5'-cyclic CMP + H2O = CMP + H(+)</text>
        <dbReference type="Rhea" id="RHEA:72675"/>
        <dbReference type="ChEBI" id="CHEBI:15377"/>
        <dbReference type="ChEBI" id="CHEBI:15378"/>
        <dbReference type="ChEBI" id="CHEBI:58003"/>
        <dbReference type="ChEBI" id="CHEBI:60377"/>
    </reaction>
    <physiologicalReaction direction="left-to-right" evidence="1">
        <dbReference type="Rhea" id="RHEA:72676"/>
    </physiologicalReaction>
</comment>
<dbReference type="SMART" id="SM00450">
    <property type="entry name" value="RHOD"/>
    <property type="match status" value="1"/>
</dbReference>
<dbReference type="Gene3D" id="3.40.250.10">
    <property type="entry name" value="Rhodanese-like domain"/>
    <property type="match status" value="1"/>
</dbReference>
<evidence type="ECO:0000256" key="3">
    <source>
        <dbReference type="ARBA" id="ARBA00048505"/>
    </source>
</evidence>
<evidence type="ECO:0000259" key="5">
    <source>
        <dbReference type="PROSITE" id="PS50206"/>
    </source>
</evidence>